<dbReference type="PANTHER" id="PTHR24305:SF234">
    <property type="entry name" value="CYTOCHROME P450"/>
    <property type="match status" value="1"/>
</dbReference>
<keyword evidence="8" id="KW-0812">Transmembrane</keyword>
<keyword evidence="10" id="KW-1185">Reference proteome</keyword>
<dbReference type="RefSeq" id="XP_022395679.1">
    <property type="nucleotide sequence ID" value="XM_022541564.1"/>
</dbReference>
<dbReference type="OrthoDB" id="3945418at2759"/>
<proteinExistence type="inferred from homology"/>
<evidence type="ECO:0000313" key="9">
    <source>
        <dbReference type="EMBL" id="OJJ78981.1"/>
    </source>
</evidence>
<keyword evidence="8" id="KW-1133">Transmembrane helix</keyword>
<evidence type="ECO:0000256" key="4">
    <source>
        <dbReference type="ARBA" id="ARBA00023002"/>
    </source>
</evidence>
<evidence type="ECO:0000256" key="5">
    <source>
        <dbReference type="ARBA" id="ARBA00023004"/>
    </source>
</evidence>
<evidence type="ECO:0000256" key="7">
    <source>
        <dbReference type="RuleBase" id="RU000461"/>
    </source>
</evidence>
<dbReference type="VEuPathDB" id="FungiDB:ASPGLDRAFT_137896"/>
<dbReference type="Gene3D" id="1.10.630.10">
    <property type="entry name" value="Cytochrome P450"/>
    <property type="match status" value="1"/>
</dbReference>
<dbReference type="GeneID" id="34457825"/>
<dbReference type="InterPro" id="IPR050121">
    <property type="entry name" value="Cytochrome_P450_monoxygenase"/>
</dbReference>
<accession>A0A1L9V501</accession>
<name>A0A1L9V501_ASPGL</name>
<evidence type="ECO:0000256" key="3">
    <source>
        <dbReference type="ARBA" id="ARBA00022723"/>
    </source>
</evidence>
<dbReference type="GO" id="GO:0004497">
    <property type="term" value="F:monooxygenase activity"/>
    <property type="evidence" value="ECO:0007669"/>
    <property type="project" value="UniProtKB-KW"/>
</dbReference>
<dbReference type="Pfam" id="PF00067">
    <property type="entry name" value="p450"/>
    <property type="match status" value="1"/>
</dbReference>
<dbReference type="AlphaFoldDB" id="A0A1L9V501"/>
<comment type="similarity">
    <text evidence="2 7">Belongs to the cytochrome P450 family.</text>
</comment>
<dbReference type="GO" id="GO:0020037">
    <property type="term" value="F:heme binding"/>
    <property type="evidence" value="ECO:0007669"/>
    <property type="project" value="InterPro"/>
</dbReference>
<evidence type="ECO:0008006" key="11">
    <source>
        <dbReference type="Google" id="ProtNLM"/>
    </source>
</evidence>
<dbReference type="PANTHER" id="PTHR24305">
    <property type="entry name" value="CYTOCHROME P450"/>
    <property type="match status" value="1"/>
</dbReference>
<organism evidence="9 10">
    <name type="scientific">Aspergillus glaucus CBS 516.65</name>
    <dbReference type="NCBI Taxonomy" id="1160497"/>
    <lineage>
        <taxon>Eukaryota</taxon>
        <taxon>Fungi</taxon>
        <taxon>Dikarya</taxon>
        <taxon>Ascomycota</taxon>
        <taxon>Pezizomycotina</taxon>
        <taxon>Eurotiomycetes</taxon>
        <taxon>Eurotiomycetidae</taxon>
        <taxon>Eurotiales</taxon>
        <taxon>Aspergillaceae</taxon>
        <taxon>Aspergillus</taxon>
        <taxon>Aspergillus subgen. Aspergillus</taxon>
    </lineage>
</organism>
<dbReference type="InterPro" id="IPR017972">
    <property type="entry name" value="Cyt_P450_CS"/>
</dbReference>
<reference evidence="10" key="1">
    <citation type="journal article" date="2017" name="Genome Biol.">
        <title>Comparative genomics reveals high biological diversity and specific adaptations in the industrially and medically important fungal genus Aspergillus.</title>
        <authorList>
            <person name="de Vries R.P."/>
            <person name="Riley R."/>
            <person name="Wiebenga A."/>
            <person name="Aguilar-Osorio G."/>
            <person name="Amillis S."/>
            <person name="Uchima C.A."/>
            <person name="Anderluh G."/>
            <person name="Asadollahi M."/>
            <person name="Askin M."/>
            <person name="Barry K."/>
            <person name="Battaglia E."/>
            <person name="Bayram O."/>
            <person name="Benocci T."/>
            <person name="Braus-Stromeyer S.A."/>
            <person name="Caldana C."/>
            <person name="Canovas D."/>
            <person name="Cerqueira G.C."/>
            <person name="Chen F."/>
            <person name="Chen W."/>
            <person name="Choi C."/>
            <person name="Clum A."/>
            <person name="Dos Santos R.A."/>
            <person name="Damasio A.R."/>
            <person name="Diallinas G."/>
            <person name="Emri T."/>
            <person name="Fekete E."/>
            <person name="Flipphi M."/>
            <person name="Freyberg S."/>
            <person name="Gallo A."/>
            <person name="Gournas C."/>
            <person name="Habgood R."/>
            <person name="Hainaut M."/>
            <person name="Harispe M.L."/>
            <person name="Henrissat B."/>
            <person name="Hilden K.S."/>
            <person name="Hope R."/>
            <person name="Hossain A."/>
            <person name="Karabika E."/>
            <person name="Karaffa L."/>
            <person name="Karanyi Z."/>
            <person name="Krasevec N."/>
            <person name="Kuo A."/>
            <person name="Kusch H."/>
            <person name="LaButti K."/>
            <person name="Lagendijk E.L."/>
            <person name="Lapidus A."/>
            <person name="Levasseur A."/>
            <person name="Lindquist E."/>
            <person name="Lipzen A."/>
            <person name="Logrieco A.F."/>
            <person name="MacCabe A."/>
            <person name="Maekelae M.R."/>
            <person name="Malavazi I."/>
            <person name="Melin P."/>
            <person name="Meyer V."/>
            <person name="Mielnichuk N."/>
            <person name="Miskei M."/>
            <person name="Molnar A.P."/>
            <person name="Mule G."/>
            <person name="Ngan C.Y."/>
            <person name="Orejas M."/>
            <person name="Orosz E."/>
            <person name="Ouedraogo J.P."/>
            <person name="Overkamp K.M."/>
            <person name="Park H.-S."/>
            <person name="Perrone G."/>
            <person name="Piumi F."/>
            <person name="Punt P.J."/>
            <person name="Ram A.F."/>
            <person name="Ramon A."/>
            <person name="Rauscher S."/>
            <person name="Record E."/>
            <person name="Riano-Pachon D.M."/>
            <person name="Robert V."/>
            <person name="Roehrig J."/>
            <person name="Ruller R."/>
            <person name="Salamov A."/>
            <person name="Salih N.S."/>
            <person name="Samson R.A."/>
            <person name="Sandor E."/>
            <person name="Sanguinetti M."/>
            <person name="Schuetze T."/>
            <person name="Sepcic K."/>
            <person name="Shelest E."/>
            <person name="Sherlock G."/>
            <person name="Sophianopoulou V."/>
            <person name="Squina F.M."/>
            <person name="Sun H."/>
            <person name="Susca A."/>
            <person name="Todd R.B."/>
            <person name="Tsang A."/>
            <person name="Unkles S.E."/>
            <person name="van de Wiele N."/>
            <person name="van Rossen-Uffink D."/>
            <person name="Oliveira J.V."/>
            <person name="Vesth T.C."/>
            <person name="Visser J."/>
            <person name="Yu J.-H."/>
            <person name="Zhou M."/>
            <person name="Andersen M.R."/>
            <person name="Archer D.B."/>
            <person name="Baker S.E."/>
            <person name="Benoit I."/>
            <person name="Brakhage A.A."/>
            <person name="Braus G.H."/>
            <person name="Fischer R."/>
            <person name="Frisvad J.C."/>
            <person name="Goldman G.H."/>
            <person name="Houbraken J."/>
            <person name="Oakley B."/>
            <person name="Pocsi I."/>
            <person name="Scazzocchio C."/>
            <person name="Seiboth B."/>
            <person name="vanKuyk P.A."/>
            <person name="Wortman J."/>
            <person name="Dyer P.S."/>
            <person name="Grigoriev I.V."/>
        </authorList>
    </citation>
    <scope>NUCLEOTIDE SEQUENCE [LARGE SCALE GENOMIC DNA]</scope>
    <source>
        <strain evidence="10">CBS 516.65</strain>
    </source>
</reference>
<keyword evidence="4 7" id="KW-0560">Oxidoreductase</keyword>
<feature type="binding site" description="axial binding residue" evidence="6">
    <location>
        <position position="451"/>
    </location>
    <ligand>
        <name>heme</name>
        <dbReference type="ChEBI" id="CHEBI:30413"/>
    </ligand>
    <ligandPart>
        <name>Fe</name>
        <dbReference type="ChEBI" id="CHEBI:18248"/>
    </ligandPart>
</feature>
<dbReference type="GO" id="GO:0005506">
    <property type="term" value="F:iron ion binding"/>
    <property type="evidence" value="ECO:0007669"/>
    <property type="project" value="InterPro"/>
</dbReference>
<dbReference type="GO" id="GO:0016705">
    <property type="term" value="F:oxidoreductase activity, acting on paired donors, with incorporation or reduction of molecular oxygen"/>
    <property type="evidence" value="ECO:0007669"/>
    <property type="project" value="InterPro"/>
</dbReference>
<dbReference type="STRING" id="1160497.A0A1L9V501"/>
<evidence type="ECO:0000313" key="10">
    <source>
        <dbReference type="Proteomes" id="UP000184300"/>
    </source>
</evidence>
<keyword evidence="7" id="KW-0503">Monooxygenase</keyword>
<protein>
    <recommendedName>
        <fullName evidence="11">Cytochrome P450</fullName>
    </recommendedName>
</protein>
<keyword evidence="3 6" id="KW-0479">Metal-binding</keyword>
<comment type="cofactor">
    <cofactor evidence="1 6">
        <name>heme</name>
        <dbReference type="ChEBI" id="CHEBI:30413"/>
    </cofactor>
</comment>
<keyword evidence="8" id="KW-0472">Membrane</keyword>
<dbReference type="SUPFAM" id="SSF48264">
    <property type="entry name" value="Cytochrome P450"/>
    <property type="match status" value="1"/>
</dbReference>
<dbReference type="PRINTS" id="PR00463">
    <property type="entry name" value="EP450I"/>
</dbReference>
<dbReference type="InterPro" id="IPR036396">
    <property type="entry name" value="Cyt_P450_sf"/>
</dbReference>
<dbReference type="InterPro" id="IPR002401">
    <property type="entry name" value="Cyt_P450_E_grp-I"/>
</dbReference>
<evidence type="ECO:0000256" key="2">
    <source>
        <dbReference type="ARBA" id="ARBA00010617"/>
    </source>
</evidence>
<dbReference type="InterPro" id="IPR001128">
    <property type="entry name" value="Cyt_P450"/>
</dbReference>
<evidence type="ECO:0000256" key="1">
    <source>
        <dbReference type="ARBA" id="ARBA00001971"/>
    </source>
</evidence>
<feature type="transmembrane region" description="Helical" evidence="8">
    <location>
        <begin position="21"/>
        <end position="43"/>
    </location>
</feature>
<dbReference type="Proteomes" id="UP000184300">
    <property type="component" value="Unassembled WGS sequence"/>
</dbReference>
<dbReference type="EMBL" id="KV878924">
    <property type="protein sequence ID" value="OJJ78981.1"/>
    <property type="molecule type" value="Genomic_DNA"/>
</dbReference>
<gene>
    <name evidence="9" type="ORF">ASPGLDRAFT_137896</name>
</gene>
<dbReference type="CDD" id="cd11062">
    <property type="entry name" value="CYP58-like"/>
    <property type="match status" value="1"/>
</dbReference>
<keyword evidence="5 6" id="KW-0408">Iron</keyword>
<dbReference type="PRINTS" id="PR00385">
    <property type="entry name" value="P450"/>
</dbReference>
<keyword evidence="6 7" id="KW-0349">Heme</keyword>
<dbReference type="PROSITE" id="PS00086">
    <property type="entry name" value="CYTOCHROME_P450"/>
    <property type="match status" value="1"/>
</dbReference>
<sequence length="516" mass="59037">MALLHLFWQDRELPALGQRELVSVLLATTLLLIFYRALSSVYYRAFHPLSQFPGPPGASTSRHWVYRVTDRGFPEEDFERLHEKYQTHALRIGPNELHVSDVQQYKVIYSQSKPFPKHATFYEAFNTPHTVFTEIDTGMHKERRRLLNPLFSRVGVFKLEPVIHEKVGIMLKKINRLKDSQSINVYDAFRCLTTEVIMEFAFAKSANMLEENETTFESWFLTAFDAVSGSLWKLQEWPLVRRALYFVPIDFVSLVDSQIAYVARMLKFAESCLQHYTIHGNTTSHPVVFDNLSSVPYDLKVTEALDVLIAGADTTASTLTAGILHILLNPDIHDKLRQALNDTEDPLGSQLLELEKIDYLTACVKESLRIGMAVPGRLPRVVPHDLPQPFVVDNKVIPPGTVVSMSAYTMHTNEDVWGPDARTFNPDRWLQPESKGLDQYLCTFSKGARMCIGQNVAYAEITIVMAYLFYNFELSLPQNFVPPQRRDLFTMEYSPPGLPIHFSGLKKEWSPEWTSQ</sequence>
<evidence type="ECO:0000256" key="6">
    <source>
        <dbReference type="PIRSR" id="PIRSR602401-1"/>
    </source>
</evidence>
<evidence type="ECO:0000256" key="8">
    <source>
        <dbReference type="SAM" id="Phobius"/>
    </source>
</evidence>